<dbReference type="GO" id="GO:0008784">
    <property type="term" value="F:alanine racemase activity"/>
    <property type="evidence" value="ECO:0007669"/>
    <property type="project" value="UniProtKB-EC"/>
</dbReference>
<dbReference type="InterPro" id="IPR026956">
    <property type="entry name" value="D-ser_dehydrat-like_dom"/>
</dbReference>
<dbReference type="SMART" id="SM01119">
    <property type="entry name" value="D-ser_dehydrat"/>
    <property type="match status" value="1"/>
</dbReference>
<dbReference type="Pfam" id="PF01168">
    <property type="entry name" value="Ala_racemase_N"/>
    <property type="match status" value="1"/>
</dbReference>
<protein>
    <submittedName>
        <fullName evidence="4">Alanine racemase</fullName>
        <ecNumber evidence="4">5.1.1.1</ecNumber>
    </submittedName>
</protein>
<evidence type="ECO:0000256" key="2">
    <source>
        <dbReference type="ARBA" id="ARBA00023239"/>
    </source>
</evidence>
<organism evidence="4 5">
    <name type="scientific">Effusibacillus consociatus</name>
    <dbReference type="NCBI Taxonomy" id="1117041"/>
    <lineage>
        <taxon>Bacteria</taxon>
        <taxon>Bacillati</taxon>
        <taxon>Bacillota</taxon>
        <taxon>Bacilli</taxon>
        <taxon>Bacillales</taxon>
        <taxon>Alicyclobacillaceae</taxon>
        <taxon>Effusibacillus</taxon>
    </lineage>
</organism>
<gene>
    <name evidence="4" type="ORF">ACFO8Q_01805</name>
</gene>
<proteinExistence type="inferred from homology"/>
<dbReference type="InterPro" id="IPR029066">
    <property type="entry name" value="PLP-binding_barrel"/>
</dbReference>
<accession>A0ABV9PXA7</accession>
<dbReference type="Proteomes" id="UP001596002">
    <property type="component" value="Unassembled WGS sequence"/>
</dbReference>
<dbReference type="Pfam" id="PF14031">
    <property type="entry name" value="D-ser_dehydrat"/>
    <property type="match status" value="1"/>
</dbReference>
<dbReference type="PANTHER" id="PTHR28004:SF2">
    <property type="entry name" value="D-SERINE DEHYDRATASE"/>
    <property type="match status" value="1"/>
</dbReference>
<dbReference type="RefSeq" id="WP_380023849.1">
    <property type="nucleotide sequence ID" value="NZ_JBHSHC010000013.1"/>
</dbReference>
<dbReference type="SUPFAM" id="SSF51419">
    <property type="entry name" value="PLP-binding barrel"/>
    <property type="match status" value="1"/>
</dbReference>
<name>A0ABV9PXA7_9BACL</name>
<dbReference type="InterPro" id="IPR051466">
    <property type="entry name" value="D-amino_acid_metab_enzyme"/>
</dbReference>
<comment type="similarity">
    <text evidence="1">Belongs to the DSD1 family.</text>
</comment>
<keyword evidence="5" id="KW-1185">Reference proteome</keyword>
<keyword evidence="4" id="KW-0413">Isomerase</keyword>
<dbReference type="PANTHER" id="PTHR28004">
    <property type="entry name" value="ZGC:162816-RELATED"/>
    <property type="match status" value="1"/>
</dbReference>
<dbReference type="InterPro" id="IPR042208">
    <property type="entry name" value="D-ser_dehydrat-like_sf"/>
</dbReference>
<evidence type="ECO:0000259" key="3">
    <source>
        <dbReference type="SMART" id="SM01119"/>
    </source>
</evidence>
<sequence length="371" mass="40246">MERFWKTDSADTPMVLVHYGKLIANLDDMAEFAEASRVKLRPHAKTHKTAEITQLQRERGAIGITVAKIGEAEEMAIRGCANILIAYPIIGHSKLKRLLALAEQIQVSTIIDSLEGAQALSSFFASQNRRIDVYVKVDSGLQRCGKKPGQEAADFTRRIADLPGIRLIGLLTHAGHAYGASEPHLLEKIARDEARSLLDTAALLNQAGLQVSEISVGSTPTVKISGSVPGVTEIRPGNYVFYDMTQVRLGVVPMERCALRILTQVVSRPAPDRIVTDAGAKTLALDRGAHGVEGVSGYGLIVDYPAAEIERLSEEHGVVKVSPADPIQVGDLLEIIPNHACPVVNLADELIVVDDRGLRDRWQVIARGKVK</sequence>
<dbReference type="Gene3D" id="3.20.20.10">
    <property type="entry name" value="Alanine racemase"/>
    <property type="match status" value="1"/>
</dbReference>
<evidence type="ECO:0000313" key="4">
    <source>
        <dbReference type="EMBL" id="MFC4766134.1"/>
    </source>
</evidence>
<keyword evidence="2" id="KW-0456">Lyase</keyword>
<dbReference type="Gene3D" id="2.40.37.20">
    <property type="entry name" value="D-serine dehydratase-like domain"/>
    <property type="match status" value="1"/>
</dbReference>
<comment type="caution">
    <text evidence="4">The sequence shown here is derived from an EMBL/GenBank/DDBJ whole genome shotgun (WGS) entry which is preliminary data.</text>
</comment>
<dbReference type="InterPro" id="IPR001608">
    <property type="entry name" value="Ala_racemase_N"/>
</dbReference>
<reference evidence="5" key="1">
    <citation type="journal article" date="2019" name="Int. J. Syst. Evol. Microbiol.">
        <title>The Global Catalogue of Microorganisms (GCM) 10K type strain sequencing project: providing services to taxonomists for standard genome sequencing and annotation.</title>
        <authorList>
            <consortium name="The Broad Institute Genomics Platform"/>
            <consortium name="The Broad Institute Genome Sequencing Center for Infectious Disease"/>
            <person name="Wu L."/>
            <person name="Ma J."/>
        </authorList>
    </citation>
    <scope>NUCLEOTIDE SEQUENCE [LARGE SCALE GENOMIC DNA]</scope>
    <source>
        <strain evidence="5">WYCCWR 12678</strain>
    </source>
</reference>
<dbReference type="EC" id="5.1.1.1" evidence="4"/>
<feature type="domain" description="D-serine dehydratase-like" evidence="3">
    <location>
        <begin position="258"/>
        <end position="354"/>
    </location>
</feature>
<evidence type="ECO:0000313" key="5">
    <source>
        <dbReference type="Proteomes" id="UP001596002"/>
    </source>
</evidence>
<dbReference type="EMBL" id="JBHSHC010000013">
    <property type="protein sequence ID" value="MFC4766134.1"/>
    <property type="molecule type" value="Genomic_DNA"/>
</dbReference>
<evidence type="ECO:0000256" key="1">
    <source>
        <dbReference type="ARBA" id="ARBA00005323"/>
    </source>
</evidence>